<evidence type="ECO:0000313" key="1">
    <source>
        <dbReference type="EMBL" id="KAJ7035943.1"/>
    </source>
</evidence>
<dbReference type="EMBL" id="JARJCM010000047">
    <property type="protein sequence ID" value="KAJ7035943.1"/>
    <property type="molecule type" value="Genomic_DNA"/>
</dbReference>
<sequence length="226" mass="24378">MAPQNNPLSYLDIVNLCGNARVGVAPPIPSEFDSEPLVPFYLSPAPGSPVISLLRPQIIEVLRAENVRNEGKLIWAGLDGSDVTQARKISFDASLDTHTKRTAAMRRCANAGAIQGFSLTLLGRRSGGRRCIRDAFGVDYPGGDAAEESTLNFAFQMERVAAALFGVITYDVRMSTYQEITDPLSGAHPPSVDPHEGEKQIDLRFPVSSCSSSVDAELGSEEFCSM</sequence>
<reference evidence="1" key="1">
    <citation type="submission" date="2023-03" db="EMBL/GenBank/DDBJ databases">
        <title>Massive genome expansion in bonnet fungi (Mycena s.s.) driven by repeated elements and novel gene families across ecological guilds.</title>
        <authorList>
            <consortium name="Lawrence Berkeley National Laboratory"/>
            <person name="Harder C.B."/>
            <person name="Miyauchi S."/>
            <person name="Viragh M."/>
            <person name="Kuo A."/>
            <person name="Thoen E."/>
            <person name="Andreopoulos B."/>
            <person name="Lu D."/>
            <person name="Skrede I."/>
            <person name="Drula E."/>
            <person name="Henrissat B."/>
            <person name="Morin E."/>
            <person name="Kohler A."/>
            <person name="Barry K."/>
            <person name="LaButti K."/>
            <person name="Morin E."/>
            <person name="Salamov A."/>
            <person name="Lipzen A."/>
            <person name="Mereny Z."/>
            <person name="Hegedus B."/>
            <person name="Baldrian P."/>
            <person name="Stursova M."/>
            <person name="Weitz H."/>
            <person name="Taylor A."/>
            <person name="Grigoriev I.V."/>
            <person name="Nagy L.G."/>
            <person name="Martin F."/>
            <person name="Kauserud H."/>
        </authorList>
    </citation>
    <scope>NUCLEOTIDE SEQUENCE</scope>
    <source>
        <strain evidence="1">CBHHK200</strain>
    </source>
</reference>
<proteinExistence type="predicted"/>
<protein>
    <submittedName>
        <fullName evidence="1">Uncharacterized protein</fullName>
    </submittedName>
</protein>
<keyword evidence="2" id="KW-1185">Reference proteome</keyword>
<name>A0AAD6T166_9AGAR</name>
<dbReference type="Gene3D" id="3.30.750.160">
    <property type="match status" value="1"/>
</dbReference>
<gene>
    <name evidence="1" type="ORF">C8F04DRAFT_1097159</name>
</gene>
<dbReference type="Proteomes" id="UP001218188">
    <property type="component" value="Unassembled WGS sequence"/>
</dbReference>
<evidence type="ECO:0000313" key="2">
    <source>
        <dbReference type="Proteomes" id="UP001218188"/>
    </source>
</evidence>
<organism evidence="1 2">
    <name type="scientific">Mycena alexandri</name>
    <dbReference type="NCBI Taxonomy" id="1745969"/>
    <lineage>
        <taxon>Eukaryota</taxon>
        <taxon>Fungi</taxon>
        <taxon>Dikarya</taxon>
        <taxon>Basidiomycota</taxon>
        <taxon>Agaricomycotina</taxon>
        <taxon>Agaricomycetes</taxon>
        <taxon>Agaricomycetidae</taxon>
        <taxon>Agaricales</taxon>
        <taxon>Marasmiineae</taxon>
        <taxon>Mycenaceae</taxon>
        <taxon>Mycena</taxon>
    </lineage>
</organism>
<comment type="caution">
    <text evidence="1">The sequence shown here is derived from an EMBL/GenBank/DDBJ whole genome shotgun (WGS) entry which is preliminary data.</text>
</comment>
<dbReference type="AlphaFoldDB" id="A0AAD6T166"/>
<accession>A0AAD6T166</accession>